<dbReference type="Pfam" id="PF02635">
    <property type="entry name" value="DsrE"/>
    <property type="match status" value="1"/>
</dbReference>
<evidence type="ECO:0000313" key="1">
    <source>
        <dbReference type="EMBL" id="CAB4731240.1"/>
    </source>
</evidence>
<dbReference type="Gene3D" id="3.40.1260.10">
    <property type="entry name" value="DsrEFH-like"/>
    <property type="match status" value="1"/>
</dbReference>
<gene>
    <name evidence="1" type="ORF">UFOPK2786_00196</name>
</gene>
<accession>A0A6J6S8G2</accession>
<proteinExistence type="predicted"/>
<dbReference type="InterPro" id="IPR003787">
    <property type="entry name" value="Sulphur_relay_DsrE/F-like"/>
</dbReference>
<name>A0A6J6S8G2_9ZZZZ</name>
<dbReference type="AlphaFoldDB" id="A0A6J6S8G2"/>
<dbReference type="SUPFAM" id="SSF75169">
    <property type="entry name" value="DsrEFH-like"/>
    <property type="match status" value="1"/>
</dbReference>
<reference evidence="1" key="1">
    <citation type="submission" date="2020-05" db="EMBL/GenBank/DDBJ databases">
        <authorList>
            <person name="Chiriac C."/>
            <person name="Salcher M."/>
            <person name="Ghai R."/>
            <person name="Kavagutti S V."/>
        </authorList>
    </citation>
    <scope>NUCLEOTIDE SEQUENCE</scope>
</reference>
<protein>
    <submittedName>
        <fullName evidence="1">Unannotated protein</fullName>
    </submittedName>
</protein>
<dbReference type="InterPro" id="IPR027396">
    <property type="entry name" value="DsrEFH-like"/>
</dbReference>
<dbReference type="EMBL" id="CAEZYW010000017">
    <property type="protein sequence ID" value="CAB4731240.1"/>
    <property type="molecule type" value="Genomic_DNA"/>
</dbReference>
<sequence length="124" mass="12655">MTPEGSARLLVKITAGAEDPERCAQAFTVAAAAVASGIDVSLWLTGESAWFALPGRAQAFDLAGSAPLDALLATILEAGAVTVCVQCAERRGIAAEDLLPGVRIKGATAFVEEAVAPLTQALVY</sequence>
<organism evidence="1">
    <name type="scientific">freshwater metagenome</name>
    <dbReference type="NCBI Taxonomy" id="449393"/>
    <lineage>
        <taxon>unclassified sequences</taxon>
        <taxon>metagenomes</taxon>
        <taxon>ecological metagenomes</taxon>
    </lineage>
</organism>